<dbReference type="EMBL" id="BMXG01000017">
    <property type="protein sequence ID" value="GHC07330.1"/>
    <property type="molecule type" value="Genomic_DNA"/>
</dbReference>
<dbReference type="GO" id="GO:0015074">
    <property type="term" value="P:DNA integration"/>
    <property type="evidence" value="ECO:0007669"/>
    <property type="project" value="InterPro"/>
</dbReference>
<comment type="caution">
    <text evidence="3">The sequence shown here is derived from an EMBL/GenBank/DDBJ whole genome shotgun (WGS) entry which is preliminary data.</text>
</comment>
<dbReference type="AlphaFoldDB" id="A0A8J3DHC0"/>
<gene>
    <name evidence="3" type="ORF">GCM10007047_25570</name>
</gene>
<dbReference type="GO" id="GO:0006310">
    <property type="term" value="P:DNA recombination"/>
    <property type="evidence" value="ECO:0007669"/>
    <property type="project" value="UniProtKB-KW"/>
</dbReference>
<dbReference type="InterPro" id="IPR011010">
    <property type="entry name" value="DNA_brk_join_enz"/>
</dbReference>
<sequence length="141" mass="16023">MVRNFARWMQSVDDRTEVPPAELLPSKIRRPRPYIYTETEIHSILREAKRIPSWYGLQTHAILFGLLAVSGMRVSEAIHLRDSDVDPEAKILTIQHAKGGKNRCIALSASTAKVLATYRAERQYFLGKNALAFFIQESGRP</sequence>
<keyword evidence="1" id="KW-0233">DNA recombination</keyword>
<dbReference type="InterPro" id="IPR002104">
    <property type="entry name" value="Integrase_catalytic"/>
</dbReference>
<keyword evidence="4" id="KW-1185">Reference proteome</keyword>
<organism evidence="3 4">
    <name type="scientific">Cerasicoccus arenae</name>
    <dbReference type="NCBI Taxonomy" id="424488"/>
    <lineage>
        <taxon>Bacteria</taxon>
        <taxon>Pseudomonadati</taxon>
        <taxon>Verrucomicrobiota</taxon>
        <taxon>Opitutia</taxon>
        <taxon>Puniceicoccales</taxon>
        <taxon>Cerasicoccaceae</taxon>
        <taxon>Cerasicoccus</taxon>
    </lineage>
</organism>
<proteinExistence type="predicted"/>
<dbReference type="SUPFAM" id="SSF56349">
    <property type="entry name" value="DNA breaking-rejoining enzymes"/>
    <property type="match status" value="1"/>
</dbReference>
<evidence type="ECO:0000313" key="4">
    <source>
        <dbReference type="Proteomes" id="UP000642829"/>
    </source>
</evidence>
<evidence type="ECO:0000259" key="2">
    <source>
        <dbReference type="PROSITE" id="PS51898"/>
    </source>
</evidence>
<dbReference type="InterPro" id="IPR013762">
    <property type="entry name" value="Integrase-like_cat_sf"/>
</dbReference>
<dbReference type="Pfam" id="PF00589">
    <property type="entry name" value="Phage_integrase"/>
    <property type="match status" value="1"/>
</dbReference>
<dbReference type="PROSITE" id="PS51898">
    <property type="entry name" value="TYR_RECOMBINASE"/>
    <property type="match status" value="1"/>
</dbReference>
<feature type="domain" description="Tyr recombinase" evidence="2">
    <location>
        <begin position="31"/>
        <end position="141"/>
    </location>
</feature>
<dbReference type="Proteomes" id="UP000642829">
    <property type="component" value="Unassembled WGS sequence"/>
</dbReference>
<reference evidence="3" key="2">
    <citation type="submission" date="2020-09" db="EMBL/GenBank/DDBJ databases">
        <authorList>
            <person name="Sun Q."/>
            <person name="Kim S."/>
        </authorList>
    </citation>
    <scope>NUCLEOTIDE SEQUENCE</scope>
    <source>
        <strain evidence="3">KCTC 12870</strain>
    </source>
</reference>
<evidence type="ECO:0000256" key="1">
    <source>
        <dbReference type="ARBA" id="ARBA00023172"/>
    </source>
</evidence>
<dbReference type="GO" id="GO:0003677">
    <property type="term" value="F:DNA binding"/>
    <property type="evidence" value="ECO:0007669"/>
    <property type="project" value="InterPro"/>
</dbReference>
<dbReference type="Gene3D" id="1.10.443.10">
    <property type="entry name" value="Intergrase catalytic core"/>
    <property type="match status" value="1"/>
</dbReference>
<reference evidence="3" key="1">
    <citation type="journal article" date="2014" name="Int. J. Syst. Evol. Microbiol.">
        <title>Complete genome sequence of Corynebacterium casei LMG S-19264T (=DSM 44701T), isolated from a smear-ripened cheese.</title>
        <authorList>
            <consortium name="US DOE Joint Genome Institute (JGI-PGF)"/>
            <person name="Walter F."/>
            <person name="Albersmeier A."/>
            <person name="Kalinowski J."/>
            <person name="Ruckert C."/>
        </authorList>
    </citation>
    <scope>NUCLEOTIDE SEQUENCE</scope>
    <source>
        <strain evidence="3">KCTC 12870</strain>
    </source>
</reference>
<name>A0A8J3DHC0_9BACT</name>
<accession>A0A8J3DHC0</accession>
<evidence type="ECO:0000313" key="3">
    <source>
        <dbReference type="EMBL" id="GHC07330.1"/>
    </source>
</evidence>
<protein>
    <recommendedName>
        <fullName evidence="2">Tyr recombinase domain-containing protein</fullName>
    </recommendedName>
</protein>